<reference evidence="2" key="1">
    <citation type="submission" date="2014-12" db="EMBL/GenBank/DDBJ databases">
        <title>Insight into the proteome of Arion vulgaris.</title>
        <authorList>
            <person name="Aradska J."/>
            <person name="Bulat T."/>
            <person name="Smidak R."/>
            <person name="Sarate P."/>
            <person name="Gangsoo J."/>
            <person name="Sialana F."/>
            <person name="Bilban M."/>
            <person name="Lubec G."/>
        </authorList>
    </citation>
    <scope>NUCLEOTIDE SEQUENCE</scope>
    <source>
        <tissue evidence="2">Skin</tissue>
    </source>
</reference>
<accession>A0A0B7A194</accession>
<gene>
    <name evidence="2" type="primary">ORF88684</name>
</gene>
<feature type="non-terminal residue" evidence="2">
    <location>
        <position position="133"/>
    </location>
</feature>
<feature type="region of interest" description="Disordered" evidence="1">
    <location>
        <begin position="78"/>
        <end position="133"/>
    </location>
</feature>
<dbReference type="AlphaFoldDB" id="A0A0B7A194"/>
<dbReference type="EMBL" id="HACG01027006">
    <property type="protein sequence ID" value="CEK73871.1"/>
    <property type="molecule type" value="Transcribed_RNA"/>
</dbReference>
<name>A0A0B7A194_9EUPU</name>
<organism evidence="2">
    <name type="scientific">Arion vulgaris</name>
    <dbReference type="NCBI Taxonomy" id="1028688"/>
    <lineage>
        <taxon>Eukaryota</taxon>
        <taxon>Metazoa</taxon>
        <taxon>Spiralia</taxon>
        <taxon>Lophotrochozoa</taxon>
        <taxon>Mollusca</taxon>
        <taxon>Gastropoda</taxon>
        <taxon>Heterobranchia</taxon>
        <taxon>Euthyneura</taxon>
        <taxon>Panpulmonata</taxon>
        <taxon>Eupulmonata</taxon>
        <taxon>Stylommatophora</taxon>
        <taxon>Helicina</taxon>
        <taxon>Arionoidea</taxon>
        <taxon>Arionidae</taxon>
        <taxon>Arion</taxon>
    </lineage>
</organism>
<protein>
    <submittedName>
        <fullName evidence="2">Uncharacterized protein</fullName>
    </submittedName>
</protein>
<evidence type="ECO:0000256" key="1">
    <source>
        <dbReference type="SAM" id="MobiDB-lite"/>
    </source>
</evidence>
<proteinExistence type="predicted"/>
<sequence length="133" mass="14694">MKRIGRRGRVLGTERPDADMLDEVTQKYLLQAAGITMDVLQEMSKEETKETLSAILESSPLLIQKYLQERSEVNVANMSTCGSGMSDPEKRMKASQSIDIKDRPTKNVLGSDSDSDSLPDVSSACLKDEPQLD</sequence>
<evidence type="ECO:0000313" key="2">
    <source>
        <dbReference type="EMBL" id="CEK73871.1"/>
    </source>
</evidence>